<dbReference type="RefSeq" id="XP_003036488.1">
    <property type="nucleotide sequence ID" value="XM_003036442.1"/>
</dbReference>
<dbReference type="InterPro" id="IPR011598">
    <property type="entry name" value="bHLH_dom"/>
</dbReference>
<evidence type="ECO:0000256" key="2">
    <source>
        <dbReference type="ARBA" id="ARBA00023242"/>
    </source>
</evidence>
<feature type="compositionally biased region" description="Basic and acidic residues" evidence="3">
    <location>
        <begin position="57"/>
        <end position="69"/>
    </location>
</feature>
<dbReference type="EMBL" id="GL377302">
    <property type="protein sequence ID" value="EFJ01586.1"/>
    <property type="molecule type" value="Genomic_DNA"/>
</dbReference>
<dbReference type="AlphaFoldDB" id="D8PP14"/>
<dbReference type="OMA" id="AWPANPH"/>
<dbReference type="CDD" id="cd19690">
    <property type="entry name" value="bHLHzip_spESC1_like"/>
    <property type="match status" value="1"/>
</dbReference>
<dbReference type="PANTHER" id="PTHR10328">
    <property type="entry name" value="PROTEIN MAX MYC-ASSOCIATED FACTOR X"/>
    <property type="match status" value="1"/>
</dbReference>
<keyword evidence="1" id="KW-0238">DNA-binding</keyword>
<dbReference type="VEuPathDB" id="FungiDB:SCHCODRAFT_02747350"/>
<feature type="compositionally biased region" description="Basic and acidic residues" evidence="3">
    <location>
        <begin position="83"/>
        <end position="100"/>
    </location>
</feature>
<evidence type="ECO:0000256" key="1">
    <source>
        <dbReference type="ARBA" id="ARBA00023125"/>
    </source>
</evidence>
<dbReference type="HOGENOM" id="CLU_034211_0_0_1"/>
<accession>D8PP14</accession>
<keyword evidence="2" id="KW-0539">Nucleus</keyword>
<sequence length="517" mass="55768">MQNGLTSAHDQPSSSRVTPLAPLEYLQNQRRGSITDPSLHAAAVTASPKQAYQSIRYPDHSQSDPRNMSEPRPAPSYVFGDATPRDDRQQDQHPSQDPRSKTSTPSEGSRGDQQASQSRPDYPSRRPSAADAHPPQGTKRKMSGDRSPHPGNGEIDPQLVGPGGITPMDVDPDAPAAKRRGSAVDARIGQLNLNDRRGSTAEARPWWAGERRDSAPSVYAPGVSSGSTYTLPVAGQQYPWAPPPGQEQPPPGTAHPQQAPEGSPQAGGPPVHSQAVHPAHATHLTHPHMMMQPVYTADRRMSMPESTTERVLRSRQRGSQDGFSPAEAEAANALNNRPKDPNTTPYSRSPELRVSHKLAERKRRKEMKELFDELRDQLPADRGMKASKWEILSKAIDFVQQMKQTQADMAREMELMRQEIDAMRGGGQPPPHAAQYQAQPPPHVIYGQPGMPPYVAGAPAPATAVQAQPIGSAPPQSHTPISRPPSSQNGYAPSGPTPPGTAAPQPANGRADTVPSQ</sequence>
<dbReference type="Proteomes" id="UP000007431">
    <property type="component" value="Unassembled WGS sequence"/>
</dbReference>
<evidence type="ECO:0000259" key="4">
    <source>
        <dbReference type="PROSITE" id="PS50888"/>
    </source>
</evidence>
<dbReference type="Pfam" id="PF00010">
    <property type="entry name" value="HLH"/>
    <property type="match status" value="1"/>
</dbReference>
<dbReference type="InterPro" id="IPR040106">
    <property type="entry name" value="Esc1_bHLHzip"/>
</dbReference>
<feature type="compositionally biased region" description="Polar residues" evidence="3">
    <location>
        <begin position="474"/>
        <end position="489"/>
    </location>
</feature>
<dbReference type="PANTHER" id="PTHR10328:SF15">
    <property type="entry name" value="BHLH TRANSCRIPTION FACTOR"/>
    <property type="match status" value="1"/>
</dbReference>
<feature type="compositionally biased region" description="Low complexity" evidence="3">
    <location>
        <begin position="453"/>
        <end position="469"/>
    </location>
</feature>
<feature type="compositionally biased region" description="Low complexity" evidence="3">
    <location>
        <begin position="277"/>
        <end position="290"/>
    </location>
</feature>
<dbReference type="KEGG" id="scm:SCHCO_02747350"/>
<feature type="domain" description="BHLH" evidence="4">
    <location>
        <begin position="351"/>
        <end position="402"/>
    </location>
</feature>
<dbReference type="GO" id="GO:0090575">
    <property type="term" value="C:RNA polymerase II transcription regulator complex"/>
    <property type="evidence" value="ECO:0007669"/>
    <property type="project" value="TreeGrafter"/>
</dbReference>
<evidence type="ECO:0000313" key="6">
    <source>
        <dbReference type="Proteomes" id="UP000007431"/>
    </source>
</evidence>
<dbReference type="GO" id="GO:0046983">
    <property type="term" value="F:protein dimerization activity"/>
    <property type="evidence" value="ECO:0007669"/>
    <property type="project" value="InterPro"/>
</dbReference>
<dbReference type="eggNOG" id="KOG2483">
    <property type="taxonomic scope" value="Eukaryota"/>
</dbReference>
<evidence type="ECO:0000313" key="5">
    <source>
        <dbReference type="EMBL" id="EFJ01586.1"/>
    </source>
</evidence>
<reference evidence="5 6" key="1">
    <citation type="journal article" date="2010" name="Nat. Biotechnol.">
        <title>Genome sequence of the model mushroom Schizophyllum commune.</title>
        <authorList>
            <person name="Ohm R.A."/>
            <person name="de Jong J.F."/>
            <person name="Lugones L.G."/>
            <person name="Aerts A."/>
            <person name="Kothe E."/>
            <person name="Stajich J.E."/>
            <person name="de Vries R.P."/>
            <person name="Record E."/>
            <person name="Levasseur A."/>
            <person name="Baker S.E."/>
            <person name="Bartholomew K.A."/>
            <person name="Coutinho P.M."/>
            <person name="Erdmann S."/>
            <person name="Fowler T.J."/>
            <person name="Gathman A.C."/>
            <person name="Lombard V."/>
            <person name="Henrissat B."/>
            <person name="Knabe N."/>
            <person name="Kuees U."/>
            <person name="Lilly W.W."/>
            <person name="Lindquist E."/>
            <person name="Lucas S."/>
            <person name="Magnuson J.K."/>
            <person name="Piumi F."/>
            <person name="Raudaskoski M."/>
            <person name="Salamov A."/>
            <person name="Schmutz J."/>
            <person name="Schwarze F.W.M.R."/>
            <person name="vanKuyk P.A."/>
            <person name="Horton J.S."/>
            <person name="Grigoriev I.V."/>
            <person name="Woesten H.A.B."/>
        </authorList>
    </citation>
    <scope>NUCLEOTIDE SEQUENCE [LARGE SCALE GENOMIC DNA]</scope>
    <source>
        <strain evidence="6">H4-8 / FGSC 9210</strain>
    </source>
</reference>
<evidence type="ECO:0000256" key="3">
    <source>
        <dbReference type="SAM" id="MobiDB-lite"/>
    </source>
</evidence>
<dbReference type="SMART" id="SM00353">
    <property type="entry name" value="HLH"/>
    <property type="match status" value="1"/>
</dbReference>
<organism evidence="6">
    <name type="scientific">Schizophyllum commune (strain H4-8 / FGSC 9210)</name>
    <name type="common">Split gill fungus</name>
    <dbReference type="NCBI Taxonomy" id="578458"/>
    <lineage>
        <taxon>Eukaryota</taxon>
        <taxon>Fungi</taxon>
        <taxon>Dikarya</taxon>
        <taxon>Basidiomycota</taxon>
        <taxon>Agaricomycotina</taxon>
        <taxon>Agaricomycetes</taxon>
        <taxon>Agaricomycetidae</taxon>
        <taxon>Agaricales</taxon>
        <taxon>Schizophyllaceae</taxon>
        <taxon>Schizophyllum</taxon>
    </lineage>
</organism>
<feature type="compositionally biased region" description="Low complexity" evidence="3">
    <location>
        <begin position="326"/>
        <end position="336"/>
    </location>
</feature>
<feature type="compositionally biased region" description="Polar residues" evidence="3">
    <location>
        <begin position="26"/>
        <end position="36"/>
    </location>
</feature>
<dbReference type="STRING" id="578458.D8PP14"/>
<feature type="compositionally biased region" description="Pro residues" evidence="3">
    <location>
        <begin position="240"/>
        <end position="253"/>
    </location>
</feature>
<keyword evidence="6" id="KW-1185">Reference proteome</keyword>
<dbReference type="OrthoDB" id="8964853at2759"/>
<name>D8PP14_SCHCM</name>
<gene>
    <name evidence="5" type="ORF">SCHCODRAFT_254923</name>
</gene>
<proteinExistence type="predicted"/>
<feature type="compositionally biased region" description="Polar residues" evidence="3">
    <location>
        <begin position="101"/>
        <end position="119"/>
    </location>
</feature>
<feature type="compositionally biased region" description="Polar residues" evidence="3">
    <location>
        <begin position="1"/>
        <end position="17"/>
    </location>
</feature>
<dbReference type="InterPro" id="IPR036638">
    <property type="entry name" value="HLH_DNA-bd_sf"/>
</dbReference>
<dbReference type="GO" id="GO:0003700">
    <property type="term" value="F:DNA-binding transcription factor activity"/>
    <property type="evidence" value="ECO:0007669"/>
    <property type="project" value="TreeGrafter"/>
</dbReference>
<dbReference type="PROSITE" id="PS50888">
    <property type="entry name" value="BHLH"/>
    <property type="match status" value="1"/>
</dbReference>
<feature type="compositionally biased region" description="Basic and acidic residues" evidence="3">
    <location>
        <begin position="297"/>
        <end position="312"/>
    </location>
</feature>
<dbReference type="Gene3D" id="4.10.280.10">
    <property type="entry name" value="Helix-loop-helix DNA-binding domain"/>
    <property type="match status" value="1"/>
</dbReference>
<dbReference type="GeneID" id="9597464"/>
<feature type="region of interest" description="Disordered" evidence="3">
    <location>
        <begin position="422"/>
        <end position="517"/>
    </location>
</feature>
<protein>
    <recommendedName>
        <fullName evidence="4">BHLH domain-containing protein</fullName>
    </recommendedName>
</protein>
<feature type="region of interest" description="Disordered" evidence="3">
    <location>
        <begin position="1"/>
        <end position="361"/>
    </location>
</feature>
<dbReference type="SUPFAM" id="SSF47459">
    <property type="entry name" value="HLH, helix-loop-helix DNA-binding domain"/>
    <property type="match status" value="1"/>
</dbReference>
<dbReference type="GO" id="GO:0045944">
    <property type="term" value="P:positive regulation of transcription by RNA polymerase II"/>
    <property type="evidence" value="ECO:0007669"/>
    <property type="project" value="TreeGrafter"/>
</dbReference>
<dbReference type="InParanoid" id="D8PP14"/>
<dbReference type="GO" id="GO:0003677">
    <property type="term" value="F:DNA binding"/>
    <property type="evidence" value="ECO:0007669"/>
    <property type="project" value="UniProtKB-KW"/>
</dbReference>